<feature type="region of interest" description="Disordered" evidence="1">
    <location>
        <begin position="1193"/>
        <end position="1233"/>
    </location>
</feature>
<feature type="compositionally biased region" description="Acidic residues" evidence="1">
    <location>
        <begin position="1202"/>
        <end position="1212"/>
    </location>
</feature>
<comment type="caution">
    <text evidence="2">The sequence shown here is derived from an EMBL/GenBank/DDBJ whole genome shotgun (WGS) entry which is preliminary data.</text>
</comment>
<organism evidence="2 3">
    <name type="scientific">Cafeteria roenbergensis</name>
    <name type="common">Marine flagellate</name>
    <dbReference type="NCBI Taxonomy" id="33653"/>
    <lineage>
        <taxon>Eukaryota</taxon>
        <taxon>Sar</taxon>
        <taxon>Stramenopiles</taxon>
        <taxon>Bigyra</taxon>
        <taxon>Opalozoa</taxon>
        <taxon>Bicosoecida</taxon>
        <taxon>Cafeteriaceae</taxon>
        <taxon>Cafeteria</taxon>
    </lineage>
</organism>
<feature type="compositionally biased region" description="Low complexity" evidence="1">
    <location>
        <begin position="1101"/>
        <end position="1113"/>
    </location>
</feature>
<feature type="compositionally biased region" description="Gly residues" evidence="1">
    <location>
        <begin position="550"/>
        <end position="566"/>
    </location>
</feature>
<feature type="region of interest" description="Disordered" evidence="1">
    <location>
        <begin position="547"/>
        <end position="568"/>
    </location>
</feature>
<feature type="region of interest" description="Disordered" evidence="1">
    <location>
        <begin position="1095"/>
        <end position="1120"/>
    </location>
</feature>
<evidence type="ECO:0000256" key="1">
    <source>
        <dbReference type="SAM" id="MobiDB-lite"/>
    </source>
</evidence>
<feature type="compositionally biased region" description="Low complexity" evidence="1">
    <location>
        <begin position="259"/>
        <end position="281"/>
    </location>
</feature>
<reference evidence="2 3" key="1">
    <citation type="submission" date="2019-07" db="EMBL/GenBank/DDBJ databases">
        <title>Genomes of Cafeteria roenbergensis.</title>
        <authorList>
            <person name="Fischer M.G."/>
            <person name="Hackl T."/>
            <person name="Roman M."/>
        </authorList>
    </citation>
    <scope>NUCLEOTIDE SEQUENCE [LARGE SCALE GENOMIC DNA]</scope>
    <source>
        <strain evidence="2 3">E4-10P</strain>
    </source>
</reference>
<proteinExistence type="predicted"/>
<feature type="region of interest" description="Disordered" evidence="1">
    <location>
        <begin position="259"/>
        <end position="282"/>
    </location>
</feature>
<feature type="compositionally biased region" description="Low complexity" evidence="1">
    <location>
        <begin position="1213"/>
        <end position="1225"/>
    </location>
</feature>
<feature type="compositionally biased region" description="Low complexity" evidence="1">
    <location>
        <begin position="1021"/>
        <end position="1032"/>
    </location>
</feature>
<gene>
    <name evidence="2" type="ORF">FNF27_07876</name>
</gene>
<sequence>MPSSDEGMASSVLSPLRGCCWRAGNGRLEDEDNDAVIAPRLDKPSLRDAWVREFSGTYSYVLSAKSAPRRAAWLAVAAAAFALGAIAVHVPPLSPAQAADSPSVWLADCYSIDPQQPGHGTAAAAAAAAASAAAEPANATSAFSITKAASCIVAHSNSLALSAVSWVLALLAVLQLAHRLRAEYILSSVKRNPSLTPSARSALGLPAEEDVMDVDAVVRAAERVAPSSCCRRPYAWRDGVFRQAADAAAIAAAAAKSASSSSSSGSTAWGASSPGASPSQARFGIARRGGMSRIAGADADADAGRGFDQSDGPSTPAGGRASTWRLTPSKRSGRDQSDVDGSTSSGHFIESVTSITSPGFAGMGVEAAAVAASPEARSLGLAGSPGLALTALARRLHAQGLDPAARGAGGLYGSDGGDDDVAGFAGASLGSGTHAQHRGFAFGGAGGSATMGGFAAAFKSARDGGSGEAGTDGPIGRSATHFDRGTYLSFGDDRGGYGFGSDVGGGGMGASSWSSSSSSAAASAAAAAMAGSGPRYAPAPAADSWAARSAGGGVSSAGSAGPGVGSAGKSSVHTTDLGLLVVPWAALSTMRGAAGGLNGAQLQALRRETAASLGMEVKNNTLLPFRINAAGIADRCSQSGRLPTISEAFLRRRRERDVSLAVADEDAIGAGGAAGGMASRWMASDDVIRALEQGVGSAGDMSLRRGLGSRGRGGRGRAYGSEMTVDEAIRYVLLEADEAIQAVFRAAVPVRPSEAEATSLAIKDAKHSADSSAGGAAGSGGAGGGGGAGLAGSLMDDGLAGDGGAMDGYGSKATFGTSSHVGRIPGRAGIQRVTMNLWAEKAAIESWLPVPPAAATRTAGLRVALERLQALEMAGADAASSAGMSLRQALPGVSDDWIVFGWFQSYMDAFVRVYRRNRSEEEGSGETRPTARPALTDRLDDAADPFSEALTSGDSSGGSAGRAARAAAAAAAAAAVSLGTAGGASGSGGSGGYTSSSSVQGGGSGGGAMRLSADADHADESGSAAAGSASASASASATPWSDMYVRTRAPVSEAEAEELSLAGHPHIVLLGGSPAHGTAPDNFQASVVFAGLRSPAEPRRPASGMRASRSGSSKGHLGSAVGGGERAVQVVCSDVLGAIGLFCWLIHDRHGGRLPPWEVPMPAAFGASLFGAGSSVRAWGRAAEDEAAAEEAAARRAVAQAEADDSDAEDEQAAAAMGRQRASSSPRRRIRRF</sequence>
<evidence type="ECO:0000313" key="3">
    <source>
        <dbReference type="Proteomes" id="UP000322899"/>
    </source>
</evidence>
<evidence type="ECO:0000313" key="2">
    <source>
        <dbReference type="EMBL" id="KAA0163918.1"/>
    </source>
</evidence>
<dbReference type="Proteomes" id="UP000322899">
    <property type="component" value="Unassembled WGS sequence"/>
</dbReference>
<dbReference type="EMBL" id="VLTO01000107">
    <property type="protein sequence ID" value="KAA0163918.1"/>
    <property type="molecule type" value="Genomic_DNA"/>
</dbReference>
<protein>
    <submittedName>
        <fullName evidence="2">Uncharacterized protein</fullName>
    </submittedName>
</protein>
<name>A0A5A8DF44_CAFRO</name>
<accession>A0A5A8DF44</accession>
<feature type="region of interest" description="Disordered" evidence="1">
    <location>
        <begin position="301"/>
        <end position="346"/>
    </location>
</feature>
<feature type="region of interest" description="Disordered" evidence="1">
    <location>
        <begin position="917"/>
        <end position="936"/>
    </location>
</feature>
<feature type="region of interest" description="Disordered" evidence="1">
    <location>
        <begin position="984"/>
        <end position="1032"/>
    </location>
</feature>
<dbReference type="AlphaFoldDB" id="A0A5A8DF44"/>